<reference evidence="3 4" key="1">
    <citation type="submission" date="2015-07" db="EMBL/GenBank/DDBJ databases">
        <title>Comparative genomics of the Sigatoka disease complex on banana suggests a link between parallel evolutionary changes in Pseudocercospora fijiensis and Pseudocercospora eumusae and increased virulence on the banana host.</title>
        <authorList>
            <person name="Chang T.-C."/>
            <person name="Salvucci A."/>
            <person name="Crous P.W."/>
            <person name="Stergiopoulos I."/>
        </authorList>
    </citation>
    <scope>NUCLEOTIDE SEQUENCE [LARGE SCALE GENOMIC DNA]</scope>
    <source>
        <strain evidence="3 4">CBS 114824</strain>
    </source>
</reference>
<evidence type="ECO:0000256" key="1">
    <source>
        <dbReference type="SAM" id="MobiDB-lite"/>
    </source>
</evidence>
<organism evidence="3 4">
    <name type="scientific">Pseudocercospora eumusae</name>
    <dbReference type="NCBI Taxonomy" id="321146"/>
    <lineage>
        <taxon>Eukaryota</taxon>
        <taxon>Fungi</taxon>
        <taxon>Dikarya</taxon>
        <taxon>Ascomycota</taxon>
        <taxon>Pezizomycotina</taxon>
        <taxon>Dothideomycetes</taxon>
        <taxon>Dothideomycetidae</taxon>
        <taxon>Mycosphaerellales</taxon>
        <taxon>Mycosphaerellaceae</taxon>
        <taxon>Pseudocercospora</taxon>
    </lineage>
</organism>
<gene>
    <name evidence="3" type="ORF">AC578_830</name>
</gene>
<dbReference type="InterPro" id="IPR040453">
    <property type="entry name" value="Mnd1_HTH"/>
</dbReference>
<dbReference type="EMBL" id="LFZN01000204">
    <property type="protein sequence ID" value="KXS95684.1"/>
    <property type="molecule type" value="Genomic_DNA"/>
</dbReference>
<dbReference type="Pfam" id="PF03962">
    <property type="entry name" value="Mnd1"/>
    <property type="match status" value="1"/>
</dbReference>
<proteinExistence type="predicted"/>
<keyword evidence="4" id="KW-1185">Reference proteome</keyword>
<evidence type="ECO:0000259" key="2">
    <source>
        <dbReference type="Pfam" id="PF03962"/>
    </source>
</evidence>
<dbReference type="AlphaFoldDB" id="A0A139GZU3"/>
<name>A0A139GZU3_9PEZI</name>
<feature type="domain" description="Mnd1 HTH" evidence="2">
    <location>
        <begin position="16"/>
        <end position="74"/>
    </location>
</feature>
<feature type="region of interest" description="Disordered" evidence="1">
    <location>
        <begin position="205"/>
        <end position="225"/>
    </location>
</feature>
<accession>A0A139GZU3</accession>
<dbReference type="Proteomes" id="UP000070133">
    <property type="component" value="Unassembled WGS sequence"/>
</dbReference>
<sequence length="225" mass="25597">MAPKTQCNALKLAQVVTWMQKSRSVFSLKDLEKELPRIAGISGMQVKDYIQALQDDNKISCEKIGSGNWFFSFPSQAKREADSSLTKVRGHHEQINGIVKDLHQKLAERAAQLEQEEGMTDAGKDSREELMHEKVVLEADLQTLGKQLAAYSEDDPAEMQRRETECAKLYHDADQYTDQIVSMEQWLEKNCGKEAVSSSRFEYGEEWDTEEFEMTPLSDPNGRSV</sequence>
<protein>
    <recommendedName>
        <fullName evidence="2">Mnd1 HTH domain-containing protein</fullName>
    </recommendedName>
</protein>
<comment type="caution">
    <text evidence="3">The sequence shown here is derived from an EMBL/GenBank/DDBJ whole genome shotgun (WGS) entry which is preliminary data.</text>
</comment>
<dbReference type="OrthoDB" id="6133115at2759"/>
<evidence type="ECO:0000313" key="3">
    <source>
        <dbReference type="EMBL" id="KXS95684.1"/>
    </source>
</evidence>
<evidence type="ECO:0000313" key="4">
    <source>
        <dbReference type="Proteomes" id="UP000070133"/>
    </source>
</evidence>